<dbReference type="Pfam" id="PF18962">
    <property type="entry name" value="Por_Secre_tail"/>
    <property type="match status" value="1"/>
</dbReference>
<reference evidence="3 4" key="1">
    <citation type="submission" date="2020-11" db="EMBL/GenBank/DDBJ databases">
        <authorList>
            <person name="Kim M.K."/>
        </authorList>
    </citation>
    <scope>NUCLEOTIDE SEQUENCE [LARGE SCALE GENOMIC DNA]</scope>
    <source>
        <strain evidence="3 4">BT662</strain>
    </source>
</reference>
<dbReference type="EMBL" id="JADQDM010000005">
    <property type="protein sequence ID" value="MBF9221940.1"/>
    <property type="molecule type" value="Genomic_DNA"/>
</dbReference>
<evidence type="ECO:0000313" key="4">
    <source>
        <dbReference type="Proteomes" id="UP000618931"/>
    </source>
</evidence>
<accession>A0ABS0I4S0</accession>
<comment type="caution">
    <text evidence="3">The sequence shown here is derived from an EMBL/GenBank/DDBJ whole genome shotgun (WGS) entry which is preliminary data.</text>
</comment>
<evidence type="ECO:0000256" key="1">
    <source>
        <dbReference type="SAM" id="SignalP"/>
    </source>
</evidence>
<feature type="signal peptide" evidence="1">
    <location>
        <begin position="1"/>
        <end position="34"/>
    </location>
</feature>
<keyword evidence="4" id="KW-1185">Reference proteome</keyword>
<keyword evidence="1" id="KW-0732">Signal</keyword>
<dbReference type="Proteomes" id="UP000618931">
    <property type="component" value="Unassembled WGS sequence"/>
</dbReference>
<organism evidence="3 4">
    <name type="scientific">Hymenobacter ruricola</name>
    <dbReference type="NCBI Taxonomy" id="2791023"/>
    <lineage>
        <taxon>Bacteria</taxon>
        <taxon>Pseudomonadati</taxon>
        <taxon>Bacteroidota</taxon>
        <taxon>Cytophagia</taxon>
        <taxon>Cytophagales</taxon>
        <taxon>Hymenobacteraceae</taxon>
        <taxon>Hymenobacter</taxon>
    </lineage>
</organism>
<evidence type="ECO:0000259" key="2">
    <source>
        <dbReference type="Pfam" id="PF18962"/>
    </source>
</evidence>
<gene>
    <name evidence="3" type="ORF">I2H31_12585</name>
</gene>
<dbReference type="RefSeq" id="WP_196293386.1">
    <property type="nucleotide sequence ID" value="NZ_JADQDM010000005.1"/>
</dbReference>
<dbReference type="InterPro" id="IPR026444">
    <property type="entry name" value="Secre_tail"/>
</dbReference>
<proteinExistence type="predicted"/>
<dbReference type="NCBIfam" id="TIGR04183">
    <property type="entry name" value="Por_Secre_tail"/>
    <property type="match status" value="1"/>
</dbReference>
<protein>
    <submittedName>
        <fullName evidence="3">T9SS type A sorting domain-containing protein</fullName>
    </submittedName>
</protein>
<feature type="domain" description="Secretion system C-terminal sorting" evidence="2">
    <location>
        <begin position="554"/>
        <end position="623"/>
    </location>
</feature>
<sequence length="627" mass="63392">MMQAFTLLRALVVGKLVLFCGAVALVGMTGEAHAQCTTCNITITAANAGNNFSPSNGTICIGAGVNFTGTINVAGDNVTICNSGTMNGTVKVPNNTANTIIYNGTAAGSGAVWNSYVGNNFKDPVVINNYGTWNGSIQPLAAGSTVNNKAGTTWAVYTTYAGNVTVVNDGTWSGSLQPSNGVASAMSITNTGTWSGYIEPKGTIILNNSGTWNATSVNYTGSLTVNHTAGAWSTGLTPSGSSSIAVSNSANWTQGFNFPSPGPSQFTNAAGATATFGSYLGIAASTTLVNNGTMNLNGGMAAITSNSSLTNSSGSTFSVTGGIVNNGTITNASTISASGNFNNNAGGSLTNSSGSAFSVGGETVNSGTIANAGTLAVSANFTNSASGVVTGPAAPQRGTITAGGYTQNSGAFGVTGRLNFCDAGSPSNGFDAAGGTIGSATIFCSAAPLPVVLTYFSAQASKGTVQLRWATATEHNSKAFVIERSADGEVFAAVAETKAQGSSTRAMEYAAVDAKPLPGTSYYRLRQVDVDGTTTYSKAATVSVAVPNQPVDFYPNPAADRLTLDLSTAPATPCEVRLVRLTGQLWLRASLTGGRAQELPLAGVPAGLYLLHVRTAQGSTVQRLEKQ</sequence>
<feature type="chain" id="PRO_5045717509" evidence="1">
    <location>
        <begin position="35"/>
        <end position="627"/>
    </location>
</feature>
<evidence type="ECO:0000313" key="3">
    <source>
        <dbReference type="EMBL" id="MBF9221940.1"/>
    </source>
</evidence>
<name>A0ABS0I4S0_9BACT</name>